<dbReference type="AlphaFoldDB" id="A0ABD6E7Y1"/>
<accession>A0ABD6E7Y1</accession>
<evidence type="ECO:0000256" key="6">
    <source>
        <dbReference type="PROSITE-ProRule" id="PRU00023"/>
    </source>
</evidence>
<dbReference type="PANTHER" id="PTHR24171:SF8">
    <property type="entry name" value="BRCA1-ASSOCIATED RING DOMAIN PROTEIN 1"/>
    <property type="match status" value="1"/>
</dbReference>
<dbReference type="InterPro" id="IPR036420">
    <property type="entry name" value="BRCT_dom_sf"/>
</dbReference>
<dbReference type="SMART" id="SM00292">
    <property type="entry name" value="BRCT"/>
    <property type="match status" value="2"/>
</dbReference>
<gene>
    <name evidence="10" type="ORF">AB6A40_000983</name>
</gene>
<keyword evidence="11" id="KW-1185">Reference proteome</keyword>
<dbReference type="Gene3D" id="1.25.40.20">
    <property type="entry name" value="Ankyrin repeat-containing domain"/>
    <property type="match status" value="1"/>
</dbReference>
<feature type="repeat" description="ANK" evidence="6">
    <location>
        <begin position="319"/>
        <end position="351"/>
    </location>
</feature>
<keyword evidence="3 7" id="KW-0863">Zinc-finger</keyword>
<dbReference type="Gene3D" id="3.40.50.10190">
    <property type="entry name" value="BRCT domain"/>
    <property type="match status" value="2"/>
</dbReference>
<dbReference type="Gene3D" id="3.30.40.10">
    <property type="entry name" value="Zinc/RING finger domain, C3HC4 (zinc finger)"/>
    <property type="match status" value="1"/>
</dbReference>
<evidence type="ECO:0000256" key="2">
    <source>
        <dbReference type="ARBA" id="ARBA00022737"/>
    </source>
</evidence>
<name>A0ABD6E7Y1_9BILA</name>
<dbReference type="SUPFAM" id="SSF48403">
    <property type="entry name" value="Ankyrin repeat"/>
    <property type="match status" value="1"/>
</dbReference>
<evidence type="ECO:0000256" key="3">
    <source>
        <dbReference type="ARBA" id="ARBA00022771"/>
    </source>
</evidence>
<dbReference type="InterPro" id="IPR002110">
    <property type="entry name" value="Ankyrin_rpt"/>
</dbReference>
<dbReference type="GO" id="GO:0008270">
    <property type="term" value="F:zinc ion binding"/>
    <property type="evidence" value="ECO:0007669"/>
    <property type="project" value="UniProtKB-KW"/>
</dbReference>
<dbReference type="InterPro" id="IPR001841">
    <property type="entry name" value="Znf_RING"/>
</dbReference>
<evidence type="ECO:0000313" key="11">
    <source>
        <dbReference type="Proteomes" id="UP001608902"/>
    </source>
</evidence>
<keyword evidence="1" id="KW-0479">Metal-binding</keyword>
<comment type="caution">
    <text evidence="10">The sequence shown here is derived from an EMBL/GenBank/DDBJ whole genome shotgun (WGS) entry which is preliminary data.</text>
</comment>
<dbReference type="Pfam" id="PF16589">
    <property type="entry name" value="BRCT_2"/>
    <property type="match status" value="1"/>
</dbReference>
<organism evidence="10 11">
    <name type="scientific">Gnathostoma spinigerum</name>
    <dbReference type="NCBI Taxonomy" id="75299"/>
    <lineage>
        <taxon>Eukaryota</taxon>
        <taxon>Metazoa</taxon>
        <taxon>Ecdysozoa</taxon>
        <taxon>Nematoda</taxon>
        <taxon>Chromadorea</taxon>
        <taxon>Rhabditida</taxon>
        <taxon>Spirurina</taxon>
        <taxon>Gnathostomatomorpha</taxon>
        <taxon>Gnathostomatoidea</taxon>
        <taxon>Gnathostomatidae</taxon>
        <taxon>Gnathostoma</taxon>
    </lineage>
</organism>
<keyword evidence="2" id="KW-0677">Repeat</keyword>
<dbReference type="InterPro" id="IPR013083">
    <property type="entry name" value="Znf_RING/FYVE/PHD"/>
</dbReference>
<dbReference type="InterPro" id="IPR001357">
    <property type="entry name" value="BRCT_dom"/>
</dbReference>
<evidence type="ECO:0000256" key="5">
    <source>
        <dbReference type="ARBA" id="ARBA00023043"/>
    </source>
</evidence>
<evidence type="ECO:0008006" key="12">
    <source>
        <dbReference type="Google" id="ProtNLM"/>
    </source>
</evidence>
<dbReference type="EMBL" id="JBGFUD010000325">
    <property type="protein sequence ID" value="MFH4974274.1"/>
    <property type="molecule type" value="Genomic_DNA"/>
</dbReference>
<evidence type="ECO:0000259" key="8">
    <source>
        <dbReference type="PROSITE" id="PS50089"/>
    </source>
</evidence>
<protein>
    <recommendedName>
        <fullName evidence="12">BRCA1-associated RING domain protein 1</fullName>
    </recommendedName>
</protein>
<reference evidence="10 11" key="1">
    <citation type="submission" date="2024-08" db="EMBL/GenBank/DDBJ databases">
        <title>Gnathostoma spinigerum genome.</title>
        <authorList>
            <person name="Gonzalez-Bertolin B."/>
            <person name="Monzon S."/>
            <person name="Zaballos A."/>
            <person name="Jimenez P."/>
            <person name="Dekumyoy P."/>
            <person name="Varona S."/>
            <person name="Cuesta I."/>
            <person name="Sumanam S."/>
            <person name="Adisakwattana P."/>
            <person name="Gasser R.B."/>
            <person name="Hernandez-Gonzalez A."/>
            <person name="Young N.D."/>
            <person name="Perteguer M.J."/>
        </authorList>
    </citation>
    <scope>NUCLEOTIDE SEQUENCE [LARGE SCALE GENOMIC DNA]</scope>
    <source>
        <strain evidence="10">AL3</strain>
        <tissue evidence="10">Liver</tissue>
    </source>
</reference>
<dbReference type="Proteomes" id="UP001608902">
    <property type="component" value="Unassembled WGS sequence"/>
</dbReference>
<dbReference type="Pfam" id="PF12796">
    <property type="entry name" value="Ank_2"/>
    <property type="match status" value="1"/>
</dbReference>
<dbReference type="SMART" id="SM00248">
    <property type="entry name" value="ANK"/>
    <property type="match status" value="3"/>
</dbReference>
<dbReference type="SUPFAM" id="SSF57850">
    <property type="entry name" value="RING/U-box"/>
    <property type="match status" value="1"/>
</dbReference>
<dbReference type="PROSITE" id="PS50172">
    <property type="entry name" value="BRCT"/>
    <property type="match status" value="2"/>
</dbReference>
<evidence type="ECO:0000313" key="10">
    <source>
        <dbReference type="EMBL" id="MFH4974274.1"/>
    </source>
</evidence>
<feature type="repeat" description="ANK" evidence="6">
    <location>
        <begin position="353"/>
        <end position="385"/>
    </location>
</feature>
<evidence type="ECO:0000256" key="1">
    <source>
        <dbReference type="ARBA" id="ARBA00022723"/>
    </source>
</evidence>
<dbReference type="PANTHER" id="PTHR24171">
    <property type="entry name" value="ANKYRIN REPEAT DOMAIN-CONTAINING PROTEIN 39-RELATED"/>
    <property type="match status" value="1"/>
</dbReference>
<dbReference type="PROSITE" id="PS50088">
    <property type="entry name" value="ANK_REPEAT"/>
    <property type="match status" value="2"/>
</dbReference>
<dbReference type="PROSITE" id="PS50089">
    <property type="entry name" value="ZF_RING_2"/>
    <property type="match status" value="1"/>
</dbReference>
<feature type="domain" description="BRCT" evidence="9">
    <location>
        <begin position="454"/>
        <end position="508"/>
    </location>
</feature>
<evidence type="ECO:0000256" key="7">
    <source>
        <dbReference type="PROSITE-ProRule" id="PRU00175"/>
    </source>
</evidence>
<feature type="domain" description="BRCT" evidence="9">
    <location>
        <begin position="533"/>
        <end position="646"/>
    </location>
</feature>
<evidence type="ECO:0000259" key="9">
    <source>
        <dbReference type="PROSITE" id="PS50172"/>
    </source>
</evidence>
<evidence type="ECO:0000256" key="4">
    <source>
        <dbReference type="ARBA" id="ARBA00022833"/>
    </source>
</evidence>
<dbReference type="InterPro" id="IPR036770">
    <property type="entry name" value="Ankyrin_rpt-contain_sf"/>
</dbReference>
<dbReference type="PROSITE" id="PS50297">
    <property type="entry name" value="ANK_REP_REGION"/>
    <property type="match status" value="2"/>
</dbReference>
<dbReference type="SUPFAM" id="SSF52113">
    <property type="entry name" value="BRCT domain"/>
    <property type="match status" value="2"/>
</dbReference>
<dbReference type="InterPro" id="IPR017907">
    <property type="entry name" value="Znf_RING_CS"/>
</dbReference>
<keyword evidence="4" id="KW-0862">Zinc</keyword>
<sequence>MSNSFSLTLPAVDEFLENIRCEKCRSTCDNLQYIGSSCKHAFCWSCVNEICNVRTLAQCPICALPVGIQYVTPCDQMNQLFHSLLKLKEDIVQIGDLEAYNDLLPFLWGDEVPKRSVEEFCATQCADLLIRTSEDSLDIEVNDRSEQCNNASIDMLTTKIKPSTNGSQTVTYHDELLDSPRISQGSAKNSPERSITLFSQLVKEPEFANDCSKQPETTNAEAPQKYVFFPEKPSRSFACGALNLRKTQQDITTATPSAAFLKSSVSLGDHSKAKSTVRRSGGISCRGESFLINSVLFDRPYKMLEALENGADPNEQDNCGFTALFHAACQGNVNLCRILVEHGAIIDAHVGDKCDTALHAAVSSRSLSVVSYLIRSGANRFAKNLKGQYPIDLADEDDDEMREVLSVIPDIDPIEPRVSIRRRRLVFLSPVVAEKYPNAQYFLKEHSALAENFETTTHYVVQLAGKCGAEVTDRILEAILRGMYILNPDWIVACLAKNELIDESPYEISILKREEDVISENSIRKARRNFEKMQPGLFRGCKFYLCPHQFFPLKRSTITRLVGLGGGILLNREPHTDVLSSTQIAPYHAPSVWRTERKLTAYFAIYMPGQSLPHRIQNEKKINIVTPSWLTDCISKFQILFPDERF</sequence>
<feature type="domain" description="RING-type" evidence="8">
    <location>
        <begin position="21"/>
        <end position="62"/>
    </location>
</feature>
<proteinExistence type="predicted"/>
<dbReference type="PROSITE" id="PS00518">
    <property type="entry name" value="ZF_RING_1"/>
    <property type="match status" value="1"/>
</dbReference>
<keyword evidence="5 6" id="KW-0040">ANK repeat</keyword>